<keyword evidence="6" id="KW-0456">Lyase</keyword>
<dbReference type="AlphaFoldDB" id="A0A437S7G2"/>
<accession>A0A437S7G2</accession>
<dbReference type="Gene3D" id="3.40.50.1100">
    <property type="match status" value="2"/>
</dbReference>
<sequence length="328" mass="36161">MKDFKGLNLKMIEEAKFRIENYTNKTPLIQSIYLSSENQNVFFKLETVQEIKAFKIRGALNKMFSLNEIETKSGVATISSGNHGASVAYGAKLLGIERAVIIVPKNTSEAKINKIKFFGGEILLMGDNYDEAHQLGMKYINENNLTLIDSYYNDPYIYAGQGTMVLEILEQNRTIDTILAPLGGGGLVGGICIAAKQSNPNIKVYGVQTEACPAMKKSLEDNFCYESFSSEDSICESLIGGVGPLAFEICKKYLDDVLLVSEDDIRKATAYMGLKELMIVEPSSATVVAAFNKYKNSLKGKNIALILSGANPNAKLILDIFNEYKNEF</sequence>
<dbReference type="GO" id="GO:0004794">
    <property type="term" value="F:threonine deaminase activity"/>
    <property type="evidence" value="ECO:0007669"/>
    <property type="project" value="UniProtKB-EC"/>
</dbReference>
<keyword evidence="5" id="KW-0663">Pyridoxal phosphate</keyword>
<dbReference type="InterPro" id="IPR001926">
    <property type="entry name" value="TrpB-like_PALP"/>
</dbReference>
<evidence type="ECO:0000313" key="11">
    <source>
        <dbReference type="Proteomes" id="UP000288812"/>
    </source>
</evidence>
<dbReference type="GO" id="GO:0006567">
    <property type="term" value="P:L-threonine catabolic process"/>
    <property type="evidence" value="ECO:0007669"/>
    <property type="project" value="TreeGrafter"/>
</dbReference>
<dbReference type="InterPro" id="IPR050147">
    <property type="entry name" value="Ser/Thr_Dehydratase"/>
</dbReference>
<evidence type="ECO:0000313" key="10">
    <source>
        <dbReference type="EMBL" id="RVU54993.1"/>
    </source>
</evidence>
<dbReference type="PANTHER" id="PTHR48078">
    <property type="entry name" value="THREONINE DEHYDRATASE, MITOCHONDRIAL-RELATED"/>
    <property type="match status" value="1"/>
</dbReference>
<dbReference type="Proteomes" id="UP000288812">
    <property type="component" value="Unassembled WGS sequence"/>
</dbReference>
<evidence type="ECO:0000256" key="5">
    <source>
        <dbReference type="ARBA" id="ARBA00022898"/>
    </source>
</evidence>
<name>A0A437S7G2_9FIRM</name>
<comment type="similarity">
    <text evidence="3">Belongs to the serine/threonine dehydratase family.</text>
</comment>
<dbReference type="Pfam" id="PF00291">
    <property type="entry name" value="PALP"/>
    <property type="match status" value="1"/>
</dbReference>
<evidence type="ECO:0000256" key="4">
    <source>
        <dbReference type="ARBA" id="ARBA00012096"/>
    </source>
</evidence>
<dbReference type="InterPro" id="IPR036052">
    <property type="entry name" value="TrpB-like_PALP_sf"/>
</dbReference>
<evidence type="ECO:0000259" key="9">
    <source>
        <dbReference type="Pfam" id="PF00291"/>
    </source>
</evidence>
<dbReference type="PANTHER" id="PTHR48078:SF6">
    <property type="entry name" value="L-THREONINE DEHYDRATASE CATABOLIC TDCB"/>
    <property type="match status" value="1"/>
</dbReference>
<feature type="domain" description="Tryptophan synthase beta chain-like PALP" evidence="9">
    <location>
        <begin position="22"/>
        <end position="309"/>
    </location>
</feature>
<gene>
    <name evidence="10" type="ORF">EF514_05260</name>
</gene>
<organism evidence="10 11">
    <name type="scientific">Anaerosphaera multitolerans</name>
    <dbReference type="NCBI Taxonomy" id="2487351"/>
    <lineage>
        <taxon>Bacteria</taxon>
        <taxon>Bacillati</taxon>
        <taxon>Bacillota</taxon>
        <taxon>Tissierellia</taxon>
        <taxon>Tissierellales</taxon>
        <taxon>Peptoniphilaceae</taxon>
        <taxon>Anaerosphaera</taxon>
    </lineage>
</organism>
<dbReference type="GO" id="GO:0003941">
    <property type="term" value="F:L-serine ammonia-lyase activity"/>
    <property type="evidence" value="ECO:0007669"/>
    <property type="project" value="TreeGrafter"/>
</dbReference>
<evidence type="ECO:0000256" key="3">
    <source>
        <dbReference type="ARBA" id="ARBA00010869"/>
    </source>
</evidence>
<evidence type="ECO:0000256" key="6">
    <source>
        <dbReference type="ARBA" id="ARBA00023239"/>
    </source>
</evidence>
<comment type="caution">
    <text evidence="10">The sequence shown here is derived from an EMBL/GenBank/DDBJ whole genome shotgun (WGS) entry which is preliminary data.</text>
</comment>
<evidence type="ECO:0000256" key="1">
    <source>
        <dbReference type="ARBA" id="ARBA00001274"/>
    </source>
</evidence>
<evidence type="ECO:0000256" key="2">
    <source>
        <dbReference type="ARBA" id="ARBA00001933"/>
    </source>
</evidence>
<keyword evidence="11" id="KW-1185">Reference proteome</keyword>
<dbReference type="FunFam" id="3.40.50.1100:FF:000005">
    <property type="entry name" value="Threonine dehydratase catabolic"/>
    <property type="match status" value="1"/>
</dbReference>
<dbReference type="SUPFAM" id="SSF53686">
    <property type="entry name" value="Tryptophan synthase beta subunit-like PLP-dependent enzymes"/>
    <property type="match status" value="1"/>
</dbReference>
<dbReference type="GO" id="GO:0009097">
    <property type="term" value="P:isoleucine biosynthetic process"/>
    <property type="evidence" value="ECO:0007669"/>
    <property type="project" value="TreeGrafter"/>
</dbReference>
<dbReference type="EC" id="4.3.1.19" evidence="4"/>
<evidence type="ECO:0000256" key="7">
    <source>
        <dbReference type="ARBA" id="ARBA00025527"/>
    </source>
</evidence>
<comment type="catalytic activity">
    <reaction evidence="1">
        <text>L-threonine = 2-oxobutanoate + NH4(+)</text>
        <dbReference type="Rhea" id="RHEA:22108"/>
        <dbReference type="ChEBI" id="CHEBI:16763"/>
        <dbReference type="ChEBI" id="CHEBI:28938"/>
        <dbReference type="ChEBI" id="CHEBI:57926"/>
        <dbReference type="EC" id="4.3.1.19"/>
    </reaction>
</comment>
<dbReference type="RefSeq" id="WP_127724375.1">
    <property type="nucleotide sequence ID" value="NZ_RLIH01000005.1"/>
</dbReference>
<dbReference type="EMBL" id="RLIH01000005">
    <property type="protein sequence ID" value="RVU54993.1"/>
    <property type="molecule type" value="Genomic_DNA"/>
</dbReference>
<proteinExistence type="inferred from homology"/>
<evidence type="ECO:0000256" key="8">
    <source>
        <dbReference type="ARBA" id="ARBA00031427"/>
    </source>
</evidence>
<dbReference type="GO" id="GO:0006565">
    <property type="term" value="P:L-serine catabolic process"/>
    <property type="evidence" value="ECO:0007669"/>
    <property type="project" value="TreeGrafter"/>
</dbReference>
<comment type="function">
    <text evidence="7">Catalyzes the anaerobic formation of alpha-ketobutyrate and ammonia from threonine in a two-step reaction. The first step involved a dehydration of threonine and a production of enamine intermediates (aminocrotonate), which tautomerizes to its imine form (iminobutyrate). Both intermediates are unstable and short-lived. The second step is the nonenzymatic hydrolysis of the enamine/imine intermediates to form 2-ketobutyrate and free ammonia. In the low water environment of the cell, the second step is accelerated by RidA.</text>
</comment>
<dbReference type="OrthoDB" id="9811476at2"/>
<protein>
    <recommendedName>
        <fullName evidence="4">threonine ammonia-lyase</fullName>
        <ecNumber evidence="4">4.3.1.19</ecNumber>
    </recommendedName>
    <alternativeName>
        <fullName evidence="8">Threonine deaminase</fullName>
    </alternativeName>
</protein>
<dbReference type="CDD" id="cd01562">
    <property type="entry name" value="Thr-dehyd"/>
    <property type="match status" value="1"/>
</dbReference>
<comment type="cofactor">
    <cofactor evidence="2">
        <name>pyridoxal 5'-phosphate</name>
        <dbReference type="ChEBI" id="CHEBI:597326"/>
    </cofactor>
</comment>
<reference evidence="10 11" key="1">
    <citation type="submission" date="2018-11" db="EMBL/GenBank/DDBJ databases">
        <title>Genome sequencing and assembly of Anaerosphaera sp. nov., GS7-6-2.</title>
        <authorList>
            <person name="Rettenmaier R."/>
            <person name="Liebl W."/>
            <person name="Zverlov V."/>
        </authorList>
    </citation>
    <scope>NUCLEOTIDE SEQUENCE [LARGE SCALE GENOMIC DNA]</scope>
    <source>
        <strain evidence="10 11">GS7-6-2</strain>
    </source>
</reference>